<dbReference type="EMBL" id="LXQA010838810">
    <property type="protein sequence ID" value="MCI73457.1"/>
    <property type="molecule type" value="Genomic_DNA"/>
</dbReference>
<name>A0A392UL34_9FABA</name>
<proteinExistence type="predicted"/>
<feature type="non-terminal residue" evidence="1">
    <location>
        <position position="1"/>
    </location>
</feature>
<keyword evidence="2" id="KW-1185">Reference proteome</keyword>
<evidence type="ECO:0000313" key="1">
    <source>
        <dbReference type="EMBL" id="MCI73457.1"/>
    </source>
</evidence>
<comment type="caution">
    <text evidence="1">The sequence shown here is derived from an EMBL/GenBank/DDBJ whole genome shotgun (WGS) entry which is preliminary data.</text>
</comment>
<dbReference type="Proteomes" id="UP000265520">
    <property type="component" value="Unassembled WGS sequence"/>
</dbReference>
<dbReference type="AlphaFoldDB" id="A0A392UL34"/>
<protein>
    <submittedName>
        <fullName evidence="1">Uncharacterized protein</fullName>
    </submittedName>
</protein>
<reference evidence="1 2" key="1">
    <citation type="journal article" date="2018" name="Front. Plant Sci.">
        <title>Red Clover (Trifolium pratense) and Zigzag Clover (T. medium) - A Picture of Genomic Similarities and Differences.</title>
        <authorList>
            <person name="Dluhosova J."/>
            <person name="Istvanek J."/>
            <person name="Nedelnik J."/>
            <person name="Repkova J."/>
        </authorList>
    </citation>
    <scope>NUCLEOTIDE SEQUENCE [LARGE SCALE GENOMIC DNA]</scope>
    <source>
        <strain evidence="2">cv. 10/8</strain>
        <tissue evidence="1">Leaf</tissue>
    </source>
</reference>
<evidence type="ECO:0000313" key="2">
    <source>
        <dbReference type="Proteomes" id="UP000265520"/>
    </source>
</evidence>
<sequence length="51" mass="5721">TMPGPKGRPKGEGKTKKGWIDCDRLIDIGRSGLDLEEQRYEPSDNRSVAMM</sequence>
<accession>A0A392UL34</accession>
<organism evidence="1 2">
    <name type="scientific">Trifolium medium</name>
    <dbReference type="NCBI Taxonomy" id="97028"/>
    <lineage>
        <taxon>Eukaryota</taxon>
        <taxon>Viridiplantae</taxon>
        <taxon>Streptophyta</taxon>
        <taxon>Embryophyta</taxon>
        <taxon>Tracheophyta</taxon>
        <taxon>Spermatophyta</taxon>
        <taxon>Magnoliopsida</taxon>
        <taxon>eudicotyledons</taxon>
        <taxon>Gunneridae</taxon>
        <taxon>Pentapetalae</taxon>
        <taxon>rosids</taxon>
        <taxon>fabids</taxon>
        <taxon>Fabales</taxon>
        <taxon>Fabaceae</taxon>
        <taxon>Papilionoideae</taxon>
        <taxon>50 kb inversion clade</taxon>
        <taxon>NPAAA clade</taxon>
        <taxon>Hologalegina</taxon>
        <taxon>IRL clade</taxon>
        <taxon>Trifolieae</taxon>
        <taxon>Trifolium</taxon>
    </lineage>
</organism>